<evidence type="ECO:0000313" key="6">
    <source>
        <dbReference type="EMBL" id="KAF5326806.1"/>
    </source>
</evidence>
<feature type="transmembrane region" description="Helical" evidence="5">
    <location>
        <begin position="263"/>
        <end position="281"/>
    </location>
</feature>
<feature type="transmembrane region" description="Helical" evidence="5">
    <location>
        <begin position="428"/>
        <end position="453"/>
    </location>
</feature>
<reference evidence="6 7" key="1">
    <citation type="journal article" date="2020" name="ISME J.">
        <title>Uncovering the hidden diversity of litter-decomposition mechanisms in mushroom-forming fungi.</title>
        <authorList>
            <person name="Floudas D."/>
            <person name="Bentzer J."/>
            <person name="Ahren D."/>
            <person name="Johansson T."/>
            <person name="Persson P."/>
            <person name="Tunlid A."/>
        </authorList>
    </citation>
    <scope>NUCLEOTIDE SEQUENCE [LARGE SCALE GENOMIC DNA]</scope>
    <source>
        <strain evidence="6 7">CBS 101986</strain>
    </source>
</reference>
<gene>
    <name evidence="6" type="ORF">D9619_005122</name>
</gene>
<evidence type="ECO:0000256" key="2">
    <source>
        <dbReference type="ARBA" id="ARBA00022692"/>
    </source>
</evidence>
<evidence type="ECO:0000256" key="4">
    <source>
        <dbReference type="ARBA" id="ARBA00023136"/>
    </source>
</evidence>
<comment type="subcellular location">
    <subcellularLocation>
        <location evidence="1">Membrane</location>
        <topology evidence="1">Multi-pass membrane protein</topology>
    </subcellularLocation>
</comment>
<dbReference type="InterPro" id="IPR036259">
    <property type="entry name" value="MFS_trans_sf"/>
</dbReference>
<dbReference type="GO" id="GO:0022857">
    <property type="term" value="F:transmembrane transporter activity"/>
    <property type="evidence" value="ECO:0007669"/>
    <property type="project" value="TreeGrafter"/>
</dbReference>
<evidence type="ECO:0000256" key="1">
    <source>
        <dbReference type="ARBA" id="ARBA00004141"/>
    </source>
</evidence>
<dbReference type="PANTHER" id="PTHR23501:SF87">
    <property type="entry name" value="SIDEROPHORE IRON TRANSPORTER 2"/>
    <property type="match status" value="1"/>
</dbReference>
<protein>
    <recommendedName>
        <fullName evidence="8">Major facilitator superfamily (MFS) profile domain-containing protein</fullName>
    </recommendedName>
</protein>
<dbReference type="OrthoDB" id="2241241at2759"/>
<feature type="transmembrane region" description="Helical" evidence="5">
    <location>
        <begin position="506"/>
        <end position="525"/>
    </location>
</feature>
<keyword evidence="2 5" id="KW-0812">Transmembrane</keyword>
<feature type="transmembrane region" description="Helical" evidence="5">
    <location>
        <begin position="368"/>
        <end position="385"/>
    </location>
</feature>
<feature type="transmembrane region" description="Helical" evidence="5">
    <location>
        <begin position="116"/>
        <end position="134"/>
    </location>
</feature>
<evidence type="ECO:0000256" key="3">
    <source>
        <dbReference type="ARBA" id="ARBA00022989"/>
    </source>
</evidence>
<feature type="transmembrane region" description="Helical" evidence="5">
    <location>
        <begin position="301"/>
        <end position="323"/>
    </location>
</feature>
<keyword evidence="4 5" id="KW-0472">Membrane</keyword>
<dbReference type="Proteomes" id="UP000567179">
    <property type="component" value="Unassembled WGS sequence"/>
</dbReference>
<sequence>MYSCPLLIVCSLSSSRRIFLALPTHPLHSCRLRRSSTLPLPTVACGKPAIAKIADAGSRGTAYAFVLLFYVVGYIDIGSANSVETVAGGITLCAIGYTGLQLITQIVIPDMTTIKWRGFVSCLISLPFAANAFIGVNLNGMLTILVPATLSPLIVTLLWAKREARRLNLSPSVSAPPRAGRWIGRRCLGCLGAGRWLGRYDGIGLLYGHGCVYLRWSRGFPGWAEPPIPPDVVGLLLIGASTALILLPITLSKTAKDGWNNALMIPMITIGCVLIQAYVFCRFKVTAHPIVAHCFVFNRSVVISCLVGAFDIVSFYISSTYLYGFVYVVKPWSLLNLNYFSQTQTTALTVFGITGGVLMRFVHRSKPILVVGLAIRVLGCGLMIYSRGANASDVEIVFSQIIQGIGGGFAAVSLQVSAQAAVPHADVAVVTSLVLLITEIGGAIGTAISGGIWSHMMPARLAHHLPFLSDADRAMLFGSIYGATQFLRGNPVREGVILAYDDVMKILTIVATVFGAVPLVISFWMPNWYLGDQQNAVDNVGLSGERVGKSGCGWGYE</sequence>
<evidence type="ECO:0008006" key="8">
    <source>
        <dbReference type="Google" id="ProtNLM"/>
    </source>
</evidence>
<keyword evidence="7" id="KW-1185">Reference proteome</keyword>
<dbReference type="SUPFAM" id="SSF103473">
    <property type="entry name" value="MFS general substrate transporter"/>
    <property type="match status" value="1"/>
</dbReference>
<dbReference type="Gene3D" id="1.20.1250.20">
    <property type="entry name" value="MFS general substrate transporter like domains"/>
    <property type="match status" value="2"/>
</dbReference>
<dbReference type="PANTHER" id="PTHR23501">
    <property type="entry name" value="MAJOR FACILITATOR SUPERFAMILY"/>
    <property type="match status" value="1"/>
</dbReference>
<dbReference type="EMBL" id="JAACJJ010000014">
    <property type="protein sequence ID" value="KAF5326806.1"/>
    <property type="molecule type" value="Genomic_DNA"/>
</dbReference>
<feature type="transmembrane region" description="Helical" evidence="5">
    <location>
        <begin position="86"/>
        <end position="104"/>
    </location>
</feature>
<dbReference type="GO" id="GO:0005886">
    <property type="term" value="C:plasma membrane"/>
    <property type="evidence" value="ECO:0007669"/>
    <property type="project" value="TreeGrafter"/>
</dbReference>
<accession>A0A8H5BPS5</accession>
<comment type="caution">
    <text evidence="6">The sequence shown here is derived from an EMBL/GenBank/DDBJ whole genome shotgun (WGS) entry which is preliminary data.</text>
</comment>
<evidence type="ECO:0000313" key="7">
    <source>
        <dbReference type="Proteomes" id="UP000567179"/>
    </source>
</evidence>
<proteinExistence type="predicted"/>
<feature type="transmembrane region" description="Helical" evidence="5">
    <location>
        <begin position="140"/>
        <end position="160"/>
    </location>
</feature>
<feature type="transmembrane region" description="Helical" evidence="5">
    <location>
        <begin position="397"/>
        <end position="416"/>
    </location>
</feature>
<keyword evidence="3 5" id="KW-1133">Transmembrane helix</keyword>
<feature type="transmembrane region" description="Helical" evidence="5">
    <location>
        <begin position="343"/>
        <end position="361"/>
    </location>
</feature>
<evidence type="ECO:0000256" key="5">
    <source>
        <dbReference type="SAM" id="Phobius"/>
    </source>
</evidence>
<organism evidence="6 7">
    <name type="scientific">Psilocybe cf. subviscida</name>
    <dbReference type="NCBI Taxonomy" id="2480587"/>
    <lineage>
        <taxon>Eukaryota</taxon>
        <taxon>Fungi</taxon>
        <taxon>Dikarya</taxon>
        <taxon>Basidiomycota</taxon>
        <taxon>Agaricomycotina</taxon>
        <taxon>Agaricomycetes</taxon>
        <taxon>Agaricomycetidae</taxon>
        <taxon>Agaricales</taxon>
        <taxon>Agaricineae</taxon>
        <taxon>Strophariaceae</taxon>
        <taxon>Psilocybe</taxon>
    </lineage>
</organism>
<name>A0A8H5BPS5_9AGAR</name>
<feature type="transmembrane region" description="Helical" evidence="5">
    <location>
        <begin position="62"/>
        <end position="80"/>
    </location>
</feature>
<dbReference type="AlphaFoldDB" id="A0A8H5BPS5"/>
<feature type="transmembrane region" description="Helical" evidence="5">
    <location>
        <begin position="232"/>
        <end position="251"/>
    </location>
</feature>